<reference evidence="1 2" key="1">
    <citation type="submission" date="2018-06" db="EMBL/GenBank/DDBJ databases">
        <title>Halonotius sp. F13-13 a new haloarchaeeon isolated from a solar saltern from Isla Cristina, Huelva, Spain.</title>
        <authorList>
            <person name="Duran-Viseras A."/>
            <person name="Sanchez-Porro C."/>
            <person name="Ventosa A."/>
        </authorList>
    </citation>
    <scope>NUCLEOTIDE SEQUENCE [LARGE SCALE GENOMIC DNA]</scope>
    <source>
        <strain evidence="1 2">F13-13</strain>
    </source>
</reference>
<organism evidence="1 2">
    <name type="scientific">Halonotius aquaticus</name>
    <dbReference type="NCBI Taxonomy" id="2216978"/>
    <lineage>
        <taxon>Archaea</taxon>
        <taxon>Methanobacteriati</taxon>
        <taxon>Methanobacteriota</taxon>
        <taxon>Stenosarchaea group</taxon>
        <taxon>Halobacteria</taxon>
        <taxon>Halobacteriales</taxon>
        <taxon>Haloferacaceae</taxon>
        <taxon>Halonotius</taxon>
    </lineage>
</organism>
<sequence length="96" mass="10735">MRLPETRDLFARKLQFPVTRATVLDTVGDTVLHAPGGENKTIGDVIERCETDEFESADTLYGSLMTFVGDEFIGRKFYDDRGGIGPSQDDDQEVNF</sequence>
<dbReference type="OrthoDB" id="317850at2157"/>
<evidence type="ECO:0000313" key="2">
    <source>
        <dbReference type="Proteomes" id="UP000276588"/>
    </source>
</evidence>
<name>A0A3A6Q063_9EURY</name>
<evidence type="ECO:0008006" key="3">
    <source>
        <dbReference type="Google" id="ProtNLM"/>
    </source>
</evidence>
<dbReference type="RefSeq" id="WP_120100844.1">
    <property type="nucleotide sequence ID" value="NZ_QKNY01000003.1"/>
</dbReference>
<protein>
    <recommendedName>
        <fullName evidence="3">DUF2795 domain-containing protein</fullName>
    </recommendedName>
</protein>
<dbReference type="AlphaFoldDB" id="A0A3A6Q063"/>
<dbReference type="Proteomes" id="UP000276588">
    <property type="component" value="Unassembled WGS sequence"/>
</dbReference>
<dbReference type="Pfam" id="PF19102">
    <property type="entry name" value="DUF5789"/>
    <property type="match status" value="1"/>
</dbReference>
<evidence type="ECO:0000313" key="1">
    <source>
        <dbReference type="EMBL" id="RJX44904.1"/>
    </source>
</evidence>
<proteinExistence type="predicted"/>
<keyword evidence="2" id="KW-1185">Reference proteome</keyword>
<gene>
    <name evidence="1" type="ORF">DM826_02040</name>
</gene>
<accession>A0A3A6Q063</accession>
<comment type="caution">
    <text evidence="1">The sequence shown here is derived from an EMBL/GenBank/DDBJ whole genome shotgun (WGS) entry which is preliminary data.</text>
</comment>
<dbReference type="InterPro" id="IPR043899">
    <property type="entry name" value="DUF5789"/>
</dbReference>
<dbReference type="EMBL" id="QKNY01000003">
    <property type="protein sequence ID" value="RJX44904.1"/>
    <property type="molecule type" value="Genomic_DNA"/>
</dbReference>